<dbReference type="InterPro" id="IPR005486">
    <property type="entry name" value="Glucokinase_regulatory_CS"/>
</dbReference>
<dbReference type="NCBIfam" id="NF009222">
    <property type="entry name" value="PRK12570.1"/>
    <property type="match status" value="1"/>
</dbReference>
<sequence>MNNLITESRNENTMQLDEMTILQALETMNNEDQKVPQQIKQVLPELTRVIEITTHQFKNGGRVIYMGAGTSGRLGVLDAAECVPTFNTTSNDFIGLIAGGQRAMTVAVEGAEDSQTLAEADLSHINLTDKDVVIGLAASGSTPYVKAGLTYANELGAHTVAISCNVDSEIGKIAQIPIEVNVGPEVLTGSTRLKSGTAQKLILNMISTITMVGAGKVYGNLMVDVKASNDKLIDRSIRIVQDICDMSYEAAQALYTDADKNIKTAVVMYLCDISKIQAETKLRQNDYIIKQAIKD</sequence>
<comment type="caution">
    <text evidence="14">The sequence shown here is derived from an EMBL/GenBank/DDBJ whole genome shotgun (WGS) entry which is preliminary data.</text>
</comment>
<dbReference type="Gene3D" id="3.40.50.10490">
    <property type="entry name" value="Glucose-6-phosphate isomerase like protein, domain 1"/>
    <property type="match status" value="1"/>
</dbReference>
<comment type="pathway">
    <text evidence="5">Amino-sugar metabolism; 1,6-anhydro-N-acetylmuramate degradation.</text>
</comment>
<dbReference type="NCBIfam" id="NF003915">
    <property type="entry name" value="PRK05441.1"/>
    <property type="match status" value="1"/>
</dbReference>
<dbReference type="FunFam" id="1.10.8.1080:FF:000001">
    <property type="entry name" value="N-acetylmuramic acid 6-phosphate etherase"/>
    <property type="match status" value="1"/>
</dbReference>
<dbReference type="Gene3D" id="1.10.8.1080">
    <property type="match status" value="1"/>
</dbReference>
<feature type="active site" description="Proton donor" evidence="12">
    <location>
        <position position="81"/>
    </location>
</feature>
<dbReference type="PANTHER" id="PTHR10088">
    <property type="entry name" value="GLUCOKINASE REGULATORY PROTEIN"/>
    <property type="match status" value="1"/>
</dbReference>
<dbReference type="GO" id="GO:0016835">
    <property type="term" value="F:carbon-oxygen lyase activity"/>
    <property type="evidence" value="ECO:0007669"/>
    <property type="project" value="UniProtKB-UniRule"/>
</dbReference>
<dbReference type="InterPro" id="IPR046348">
    <property type="entry name" value="SIS_dom_sf"/>
</dbReference>
<dbReference type="GO" id="GO:0009254">
    <property type="term" value="P:peptidoglycan turnover"/>
    <property type="evidence" value="ECO:0007669"/>
    <property type="project" value="TreeGrafter"/>
</dbReference>
<dbReference type="InterPro" id="IPR005488">
    <property type="entry name" value="Etherase_MurQ"/>
</dbReference>
<proteinExistence type="inferred from homology"/>
<dbReference type="EC" id="4.2.1.126" evidence="8 12"/>
<evidence type="ECO:0000256" key="8">
    <source>
        <dbReference type="ARBA" id="ARBA00067056"/>
    </source>
</evidence>
<dbReference type="GO" id="GO:0046348">
    <property type="term" value="P:amino sugar catabolic process"/>
    <property type="evidence" value="ECO:0007669"/>
    <property type="project" value="InterPro"/>
</dbReference>
<feature type="domain" description="SIS" evidence="13">
    <location>
        <begin position="53"/>
        <end position="216"/>
    </location>
</feature>
<evidence type="ECO:0000259" key="13">
    <source>
        <dbReference type="PROSITE" id="PS51464"/>
    </source>
</evidence>
<dbReference type="CDD" id="cd05007">
    <property type="entry name" value="SIS_Etherase"/>
    <property type="match status" value="1"/>
</dbReference>
<evidence type="ECO:0000313" key="14">
    <source>
        <dbReference type="EMBL" id="PTI75467.1"/>
    </source>
</evidence>
<comment type="pathway">
    <text evidence="6">Cell wall biogenesis.</text>
</comment>
<evidence type="ECO:0000256" key="12">
    <source>
        <dbReference type="HAMAP-Rule" id="MF_00068"/>
    </source>
</evidence>
<dbReference type="EMBL" id="PZFQ01000021">
    <property type="protein sequence ID" value="PTI75467.1"/>
    <property type="molecule type" value="Genomic_DNA"/>
</dbReference>
<comment type="subunit">
    <text evidence="1 12">Homodimer.</text>
</comment>
<dbReference type="SUPFAM" id="SSF53697">
    <property type="entry name" value="SIS domain"/>
    <property type="match status" value="1"/>
</dbReference>
<evidence type="ECO:0000256" key="11">
    <source>
        <dbReference type="ARBA" id="ARBA00084049"/>
    </source>
</evidence>
<evidence type="ECO:0000256" key="2">
    <source>
        <dbReference type="ARBA" id="ARBA00023239"/>
    </source>
</evidence>
<reference evidence="14 15" key="1">
    <citation type="journal article" date="2016" name="Front. Microbiol.">
        <title>Comprehensive Phylogenetic Analysis of Bovine Non-aureus Staphylococci Species Based on Whole-Genome Sequencing.</title>
        <authorList>
            <person name="Naushad S."/>
            <person name="Barkema H.W."/>
            <person name="Luby C."/>
            <person name="Condas L.A."/>
            <person name="Nobrega D.B."/>
            <person name="Carson D.A."/>
            <person name="De Buck J."/>
        </authorList>
    </citation>
    <scope>NUCLEOTIDE SEQUENCE [LARGE SCALE GENOMIC DNA]</scope>
    <source>
        <strain evidence="14 15">SNUC 1231</strain>
    </source>
</reference>
<dbReference type="GO" id="GO:0016803">
    <property type="term" value="F:ether hydrolase activity"/>
    <property type="evidence" value="ECO:0007669"/>
    <property type="project" value="TreeGrafter"/>
</dbReference>
<comment type="pathway">
    <text evidence="12">Amino-sugar metabolism; N-acetylmuramate degradation.</text>
</comment>
<dbReference type="HAMAP" id="MF_00068">
    <property type="entry name" value="MurQ"/>
    <property type="match status" value="1"/>
</dbReference>
<evidence type="ECO:0000313" key="15">
    <source>
        <dbReference type="Proteomes" id="UP000241960"/>
    </source>
</evidence>
<comment type="catalytic activity">
    <reaction evidence="4 12">
        <text>N-acetyl-D-muramate 6-phosphate + H2O = N-acetyl-D-glucosamine 6-phosphate + (R)-lactate</text>
        <dbReference type="Rhea" id="RHEA:26410"/>
        <dbReference type="ChEBI" id="CHEBI:15377"/>
        <dbReference type="ChEBI" id="CHEBI:16004"/>
        <dbReference type="ChEBI" id="CHEBI:57513"/>
        <dbReference type="ChEBI" id="CHEBI:58722"/>
        <dbReference type="EC" id="4.2.1.126"/>
    </reaction>
</comment>
<dbReference type="NCBIfam" id="TIGR00274">
    <property type="entry name" value="N-acetylmuramic acid 6-phosphate etherase"/>
    <property type="match status" value="1"/>
</dbReference>
<protein>
    <recommendedName>
        <fullName evidence="9 12">N-acetylmuramic acid 6-phosphate etherase</fullName>
        <shortName evidence="12">MurNAc-6-P etherase</shortName>
        <ecNumber evidence="8 12">4.2.1.126</ecNumber>
    </recommendedName>
    <alternativeName>
        <fullName evidence="11 12">N-acetylmuramic acid 6-phosphate hydrolase</fullName>
    </alternativeName>
    <alternativeName>
        <fullName evidence="10 12">N-acetylmuramic acid 6-phosphate lyase</fullName>
    </alternativeName>
</protein>
<name>A0A9Q6MUK4_9STAP</name>
<dbReference type="PROSITE" id="PS01272">
    <property type="entry name" value="GCKR"/>
    <property type="match status" value="1"/>
</dbReference>
<comment type="function">
    <text evidence="12">Specifically catalyzes the cleavage of the D-lactyl ether substituent of MurNAc 6-phosphate, producing GlcNAc 6-phosphate and D-lactate.</text>
</comment>
<comment type="miscellaneous">
    <text evidence="12">A lyase-type mechanism (elimination/hydration) is suggested for the cleavage of the lactyl ether bond of MurNAc 6-phosphate, with the formation of an alpha,beta-unsaturated aldehyde intermediate with (E)-stereochemistry, followed by the syn addition of water to give product.</text>
</comment>
<organism evidence="14 15">
    <name type="scientific">Staphylococcus succinus</name>
    <dbReference type="NCBI Taxonomy" id="61015"/>
    <lineage>
        <taxon>Bacteria</taxon>
        <taxon>Bacillati</taxon>
        <taxon>Bacillota</taxon>
        <taxon>Bacilli</taxon>
        <taxon>Bacillales</taxon>
        <taxon>Staphylococcaceae</taxon>
        <taxon>Staphylococcus</taxon>
    </lineage>
</organism>
<dbReference type="GO" id="GO:0097367">
    <property type="term" value="F:carbohydrate derivative binding"/>
    <property type="evidence" value="ECO:0007669"/>
    <property type="project" value="InterPro"/>
</dbReference>
<dbReference type="PROSITE" id="PS51464">
    <property type="entry name" value="SIS"/>
    <property type="match status" value="1"/>
</dbReference>
<dbReference type="AlphaFoldDB" id="A0A9Q6MUK4"/>
<accession>A0A9Q6MUK4</accession>
<dbReference type="InterPro" id="IPR001347">
    <property type="entry name" value="SIS_dom"/>
</dbReference>
<evidence type="ECO:0000256" key="6">
    <source>
        <dbReference type="ARBA" id="ARBA00060672"/>
    </source>
</evidence>
<evidence type="ECO:0000256" key="5">
    <source>
        <dbReference type="ARBA" id="ARBA00060595"/>
    </source>
</evidence>
<evidence type="ECO:0000256" key="3">
    <source>
        <dbReference type="ARBA" id="ARBA00023277"/>
    </source>
</evidence>
<evidence type="ECO:0000256" key="4">
    <source>
        <dbReference type="ARBA" id="ARBA00051747"/>
    </source>
</evidence>
<dbReference type="Pfam" id="PF22645">
    <property type="entry name" value="GKRP_SIS_N"/>
    <property type="match status" value="1"/>
</dbReference>
<keyword evidence="3 12" id="KW-0119">Carbohydrate metabolism</keyword>
<dbReference type="FunFam" id="3.40.50.10490:FF:000014">
    <property type="entry name" value="N-acetylmuramic acid 6-phosphate etherase"/>
    <property type="match status" value="1"/>
</dbReference>
<dbReference type="Proteomes" id="UP000241960">
    <property type="component" value="Unassembled WGS sequence"/>
</dbReference>
<gene>
    <name evidence="12 14" type="primary">murQ</name>
    <name evidence="14" type="ORF">BU058_07565</name>
</gene>
<dbReference type="InterPro" id="IPR040190">
    <property type="entry name" value="MURQ/GCKR"/>
</dbReference>
<feature type="active site" evidence="12">
    <location>
        <position position="112"/>
    </location>
</feature>
<keyword evidence="2 12" id="KW-0456">Lyase</keyword>
<evidence type="ECO:0000256" key="9">
    <source>
        <dbReference type="ARBA" id="ARBA00070061"/>
    </source>
</evidence>
<comment type="similarity">
    <text evidence="7 12">Belongs to the GCKR-like family. MurNAc-6-P etherase subfamily.</text>
</comment>
<dbReference type="RefSeq" id="WP_073505705.1">
    <property type="nucleotide sequence ID" value="NZ_CP018199.1"/>
</dbReference>
<dbReference type="PANTHER" id="PTHR10088:SF4">
    <property type="entry name" value="GLUCOKINASE REGULATORY PROTEIN"/>
    <property type="match status" value="1"/>
</dbReference>
<evidence type="ECO:0000256" key="7">
    <source>
        <dbReference type="ARBA" id="ARBA00061234"/>
    </source>
</evidence>
<evidence type="ECO:0000256" key="10">
    <source>
        <dbReference type="ARBA" id="ARBA00077905"/>
    </source>
</evidence>
<evidence type="ECO:0000256" key="1">
    <source>
        <dbReference type="ARBA" id="ARBA00011738"/>
    </source>
</evidence>